<proteinExistence type="predicted"/>
<reference evidence="2 3" key="1">
    <citation type="journal article" date="2012" name="Nat. Genet.">
        <title>Plasmodium cynomolgi genome sequences provide insight into Plasmodium vivax and the monkey malaria clade.</title>
        <authorList>
            <person name="Tachibana S."/>
            <person name="Sullivan S.A."/>
            <person name="Kawai S."/>
            <person name="Nakamura S."/>
            <person name="Kim H.R."/>
            <person name="Goto N."/>
            <person name="Arisue N."/>
            <person name="Palacpac N.M.Q."/>
            <person name="Honma H."/>
            <person name="Yagi M."/>
            <person name="Tougan T."/>
            <person name="Katakai Y."/>
            <person name="Kaneko O."/>
            <person name="Mita T."/>
            <person name="Kita K."/>
            <person name="Yasutomi Y."/>
            <person name="Sutton P.L."/>
            <person name="Shakhbatyan R."/>
            <person name="Horii T."/>
            <person name="Yasunaga T."/>
            <person name="Barnwell J.W."/>
            <person name="Escalante A.A."/>
            <person name="Carlton J.M."/>
            <person name="Tanabe K."/>
        </authorList>
    </citation>
    <scope>NUCLEOTIDE SEQUENCE [LARGE SCALE GENOMIC DNA]</scope>
    <source>
        <strain evidence="2 3">B</strain>
    </source>
</reference>
<keyword evidence="1" id="KW-0812">Transmembrane</keyword>
<accession>K6V085</accession>
<evidence type="ECO:0000313" key="3">
    <source>
        <dbReference type="Proteomes" id="UP000006319"/>
    </source>
</evidence>
<protein>
    <submittedName>
        <fullName evidence="2">Uncharacterized protein</fullName>
    </submittedName>
</protein>
<gene>
    <name evidence="2" type="ORF">PCYB_004480</name>
</gene>
<dbReference type="GeneID" id="14696241"/>
<evidence type="ECO:0000256" key="1">
    <source>
        <dbReference type="SAM" id="Phobius"/>
    </source>
</evidence>
<keyword evidence="3" id="KW-1185">Reference proteome</keyword>
<organism evidence="2 3">
    <name type="scientific">Plasmodium cynomolgi (strain B)</name>
    <dbReference type="NCBI Taxonomy" id="1120755"/>
    <lineage>
        <taxon>Eukaryota</taxon>
        <taxon>Sar</taxon>
        <taxon>Alveolata</taxon>
        <taxon>Apicomplexa</taxon>
        <taxon>Aconoidasida</taxon>
        <taxon>Haemosporida</taxon>
        <taxon>Plasmodiidae</taxon>
        <taxon>Plasmodium</taxon>
        <taxon>Plasmodium (Plasmodium)</taxon>
    </lineage>
</organism>
<keyword evidence="1" id="KW-1133">Transmembrane helix</keyword>
<dbReference type="RefSeq" id="XP_004227917.1">
    <property type="nucleotide sequence ID" value="XM_004227869.1"/>
</dbReference>
<dbReference type="Proteomes" id="UP000006319">
    <property type="component" value="Unassembled WGS sequence"/>
</dbReference>
<dbReference type="AlphaFoldDB" id="K6V085"/>
<evidence type="ECO:0000313" key="2">
    <source>
        <dbReference type="EMBL" id="GAB69699.1"/>
    </source>
</evidence>
<name>K6V085_PLACD</name>
<dbReference type="KEGG" id="pcy:PCYB_004480"/>
<sequence>MILEMNMIHFLKKIFKERTKYNVSITMDCSRLKKYLIKLDNEKGCKNKNCCKYINYVLNKMVHTYYDSNSSIFYIYNTYMNHKNNNKEIMNLCLKEINYMIPEKYKKINLLYNAYEKCQPYASKEYTNLKDFLEKNEPPLTSDCYPIFSVSLFYPYYCNELLKKKEKDNSYIDHPNTELVLLRAVVPGLEKRNSAVGEPEDGTDTEERATSVGTIIGTSLGIVLPLIVIYRVRKTYFKNKIILYEYLYYV</sequence>
<dbReference type="PhylomeDB" id="K6V085"/>
<dbReference type="EMBL" id="DF157615">
    <property type="protein sequence ID" value="GAB69699.1"/>
    <property type="molecule type" value="Genomic_DNA"/>
</dbReference>
<dbReference type="VEuPathDB" id="PlasmoDB:PCYB_004480"/>
<keyword evidence="1" id="KW-0472">Membrane</keyword>
<feature type="transmembrane region" description="Helical" evidence="1">
    <location>
        <begin position="212"/>
        <end position="232"/>
    </location>
</feature>